<dbReference type="GO" id="GO:0016887">
    <property type="term" value="F:ATP hydrolysis activity"/>
    <property type="evidence" value="ECO:0007669"/>
    <property type="project" value="InterPro"/>
</dbReference>
<evidence type="ECO:0000256" key="5">
    <source>
        <dbReference type="ARBA" id="ARBA00022741"/>
    </source>
</evidence>
<dbReference type="KEGG" id="thf:MA03_04220"/>
<dbReference type="HOGENOM" id="CLU_000604_86_7_2"/>
<dbReference type="PANTHER" id="PTHR43553:SF25">
    <property type="entry name" value="ABC-TYPE COBALT TRANSPORT SYSTEM, ATPASE COMPONENT"/>
    <property type="match status" value="1"/>
</dbReference>
<name>A0A0F7FHK3_9CREN</name>
<dbReference type="InterPro" id="IPR003439">
    <property type="entry name" value="ABC_transporter-like_ATP-bd"/>
</dbReference>
<comment type="subcellular location">
    <subcellularLocation>
        <location evidence="1">Cell membrane</location>
    </subcellularLocation>
</comment>
<dbReference type="SMART" id="SM00382">
    <property type="entry name" value="AAA"/>
    <property type="match status" value="2"/>
</dbReference>
<dbReference type="AlphaFoldDB" id="A0A0F7FHK3"/>
<evidence type="ECO:0000256" key="6">
    <source>
        <dbReference type="ARBA" id="ARBA00022840"/>
    </source>
</evidence>
<keyword evidence="5" id="KW-0547">Nucleotide-binding</keyword>
<dbReference type="NCBIfam" id="NF010167">
    <property type="entry name" value="PRK13648.1"/>
    <property type="match status" value="2"/>
</dbReference>
<dbReference type="STRING" id="1550241.MA03_04220"/>
<dbReference type="PROSITE" id="PS00211">
    <property type="entry name" value="ABC_TRANSPORTER_1"/>
    <property type="match status" value="2"/>
</dbReference>
<comment type="function">
    <text evidence="9">Probably part of an ABC transporter complex. Responsible for energy coupling to the transport system.</text>
</comment>
<dbReference type="InterPro" id="IPR015856">
    <property type="entry name" value="ABC_transpr_CbiO/EcfA_su"/>
</dbReference>
<sequence>MVVHMAILEAKEVYWRYAGSKKPILENINLRVDEGEFVAITGPSGAGKTTLVLTLIGVIPQRLPGEFQGKVLLLGYDTSRTQISEITRNVGVVFEDPEIQFVMSNVEDEILLGLEPLQLDEHEIQERIEWSLNLVGLDKSFLPRSPLQLSGGEKQRVAIAAAVARRPKLLILDEPTSDLDPQGKEEVVSALRSLINEYRTTVVMVEHEPELIVEFADRLLVMDEGRIVLEGEPSEVYELGETALKHAAYPPDYIQLARQLNIKARDTGDLLRQAYSNAVKFNGVCNPRVIEGRKGDVIVSIRDVWFEYKPEKPVIRGVDLELRLGELVFLMGPNGSGKTTLSKLVAGLLKPSKGEVLIDKRGVGEYTREELSSIIAYIYQNPQHQIFNQTVWDEVAFGWRLRGVPERLYAEKIEEALKLFNLKGLEEEHPFFLSKGEKRRLAIASVYALNPKVLVVDEPTTGQDRRLGEQLMSIFRSLVDKGKTVLVVTHSVGLAYKYADRLLVMVDGRIIADGSPRLILEEDDIVYKAHLRQPVEVQVCKILAKAREHSNPFS</sequence>
<dbReference type="EMBL" id="CP009961">
    <property type="protein sequence ID" value="AKG38648.1"/>
    <property type="molecule type" value="Genomic_DNA"/>
</dbReference>
<keyword evidence="12" id="KW-1185">Reference proteome</keyword>
<dbReference type="Pfam" id="PF00005">
    <property type="entry name" value="ABC_tran"/>
    <property type="match status" value="2"/>
</dbReference>
<dbReference type="InterPro" id="IPR027417">
    <property type="entry name" value="P-loop_NTPase"/>
</dbReference>
<evidence type="ECO:0000256" key="4">
    <source>
        <dbReference type="ARBA" id="ARBA00022475"/>
    </source>
</evidence>
<dbReference type="InterPro" id="IPR017871">
    <property type="entry name" value="ABC_transporter-like_CS"/>
</dbReference>
<dbReference type="PROSITE" id="PS50893">
    <property type="entry name" value="ABC_TRANSPORTER_2"/>
    <property type="match status" value="2"/>
</dbReference>
<keyword evidence="8" id="KW-0472">Membrane</keyword>
<dbReference type="Proteomes" id="UP000067434">
    <property type="component" value="Chromosome"/>
</dbReference>
<evidence type="ECO:0000259" key="10">
    <source>
        <dbReference type="PROSITE" id="PS50893"/>
    </source>
</evidence>
<dbReference type="InterPro" id="IPR003593">
    <property type="entry name" value="AAA+_ATPase"/>
</dbReference>
<accession>A0A0F7FHK3</accession>
<gene>
    <name evidence="11" type="ORF">MA03_04220</name>
</gene>
<dbReference type="InterPro" id="IPR050095">
    <property type="entry name" value="ECF_ABC_transporter_ATP-bd"/>
</dbReference>
<dbReference type="PATRIC" id="fig|1550241.5.peg.897"/>
<evidence type="ECO:0000313" key="12">
    <source>
        <dbReference type="Proteomes" id="UP000067434"/>
    </source>
</evidence>
<evidence type="ECO:0000256" key="9">
    <source>
        <dbReference type="ARBA" id="ARBA00025157"/>
    </source>
</evidence>
<dbReference type="Gene3D" id="3.40.50.300">
    <property type="entry name" value="P-loop containing nucleotide triphosphate hydrolases"/>
    <property type="match status" value="2"/>
</dbReference>
<dbReference type="GO" id="GO:0042626">
    <property type="term" value="F:ATPase-coupled transmembrane transporter activity"/>
    <property type="evidence" value="ECO:0007669"/>
    <property type="project" value="TreeGrafter"/>
</dbReference>
<evidence type="ECO:0000313" key="11">
    <source>
        <dbReference type="EMBL" id="AKG38648.1"/>
    </source>
</evidence>
<keyword evidence="4" id="KW-1003">Cell membrane</keyword>
<evidence type="ECO:0000256" key="8">
    <source>
        <dbReference type="ARBA" id="ARBA00023136"/>
    </source>
</evidence>
<keyword evidence="3" id="KW-0813">Transport</keyword>
<dbReference type="GO" id="GO:0043190">
    <property type="term" value="C:ATP-binding cassette (ABC) transporter complex"/>
    <property type="evidence" value="ECO:0007669"/>
    <property type="project" value="TreeGrafter"/>
</dbReference>
<keyword evidence="7" id="KW-1278">Translocase</keyword>
<evidence type="ECO:0000256" key="3">
    <source>
        <dbReference type="ARBA" id="ARBA00022448"/>
    </source>
</evidence>
<reference evidence="11 12" key="1">
    <citation type="journal article" date="2015" name="Stand. Genomic Sci.">
        <title>Complete genome sequence of and proposal of Thermofilum uzonense sp. nov. a novel hyperthermophilic crenarchaeon and emended description of the genus Thermofilum.</title>
        <authorList>
            <person name="Toshchakov S.V."/>
            <person name="Korzhenkov A.A."/>
            <person name="Samarov N.I."/>
            <person name="Mazunin I.O."/>
            <person name="Mozhey O.I."/>
            <person name="Shmyr I.S."/>
            <person name="Derbikova K.S."/>
            <person name="Taranov E.A."/>
            <person name="Dominova I.N."/>
            <person name="Bonch-Osmolovskaya E.A."/>
            <person name="Patrushev M.V."/>
            <person name="Podosokorskaya O.A."/>
            <person name="Kublanov I.V."/>
        </authorList>
    </citation>
    <scope>NUCLEOTIDE SEQUENCE [LARGE SCALE GENOMIC DNA]</scope>
    <source>
        <strain evidence="11 12">1807-2</strain>
    </source>
</reference>
<proteinExistence type="inferred from homology"/>
<dbReference type="CDD" id="cd03225">
    <property type="entry name" value="ABC_cobalt_CbiO_domain1"/>
    <property type="match status" value="2"/>
</dbReference>
<feature type="domain" description="ABC transporter" evidence="10">
    <location>
        <begin position="299"/>
        <end position="532"/>
    </location>
</feature>
<dbReference type="SUPFAM" id="SSF52540">
    <property type="entry name" value="P-loop containing nucleoside triphosphate hydrolases"/>
    <property type="match status" value="2"/>
</dbReference>
<feature type="domain" description="ABC transporter" evidence="10">
    <location>
        <begin position="8"/>
        <end position="249"/>
    </location>
</feature>
<evidence type="ECO:0000256" key="2">
    <source>
        <dbReference type="ARBA" id="ARBA00005417"/>
    </source>
</evidence>
<dbReference type="PANTHER" id="PTHR43553">
    <property type="entry name" value="HEAVY METAL TRANSPORTER"/>
    <property type="match status" value="1"/>
</dbReference>
<protein>
    <recommendedName>
        <fullName evidence="10">ABC transporter domain-containing protein</fullName>
    </recommendedName>
</protein>
<organism evidence="11 12">
    <name type="scientific">Infirmifilum uzonense</name>
    <dbReference type="NCBI Taxonomy" id="1550241"/>
    <lineage>
        <taxon>Archaea</taxon>
        <taxon>Thermoproteota</taxon>
        <taxon>Thermoprotei</taxon>
        <taxon>Thermofilales</taxon>
        <taxon>Thermofilaceae</taxon>
        <taxon>Infirmifilum</taxon>
    </lineage>
</organism>
<keyword evidence="6" id="KW-0067">ATP-binding</keyword>
<dbReference type="GO" id="GO:0005524">
    <property type="term" value="F:ATP binding"/>
    <property type="evidence" value="ECO:0007669"/>
    <property type="project" value="UniProtKB-KW"/>
</dbReference>
<dbReference type="FunFam" id="3.40.50.300:FF:000224">
    <property type="entry name" value="Energy-coupling factor transporter ATP-binding protein EcfA"/>
    <property type="match status" value="2"/>
</dbReference>
<evidence type="ECO:0000256" key="7">
    <source>
        <dbReference type="ARBA" id="ARBA00022967"/>
    </source>
</evidence>
<evidence type="ECO:0000256" key="1">
    <source>
        <dbReference type="ARBA" id="ARBA00004236"/>
    </source>
</evidence>
<comment type="similarity">
    <text evidence="2">Belongs to the ABC transporter superfamily.</text>
</comment>